<name>A0A372JCG6_9ACTN</name>
<sequence>ADLYWAAGGGAATNPHARGGLDAAARSLLVGDAFWATAGAVSAWVLAGRARRVPLRLPVAAAFVASGSLVGWGLWRLPFAALRPGEFEPYEQPWASVAVNAVSVAAGVALAVHLARAVRSRPDTGRPGRS</sequence>
<protein>
    <submittedName>
        <fullName evidence="2">Uncharacterized protein</fullName>
    </submittedName>
</protein>
<keyword evidence="3" id="KW-1185">Reference proteome</keyword>
<feature type="transmembrane region" description="Helical" evidence="1">
    <location>
        <begin position="55"/>
        <end position="75"/>
    </location>
</feature>
<keyword evidence="1" id="KW-0812">Transmembrane</keyword>
<feature type="transmembrane region" description="Helical" evidence="1">
    <location>
        <begin position="28"/>
        <end position="48"/>
    </location>
</feature>
<proteinExistence type="predicted"/>
<organism evidence="2 3">
    <name type="scientific">Actinomadura logoneensis</name>
    <dbReference type="NCBI Taxonomy" id="2293572"/>
    <lineage>
        <taxon>Bacteria</taxon>
        <taxon>Bacillati</taxon>
        <taxon>Actinomycetota</taxon>
        <taxon>Actinomycetes</taxon>
        <taxon>Streptosporangiales</taxon>
        <taxon>Thermomonosporaceae</taxon>
        <taxon>Actinomadura</taxon>
    </lineage>
</organism>
<dbReference type="EMBL" id="QURH01000959">
    <property type="protein sequence ID" value="RFU37516.1"/>
    <property type="molecule type" value="Genomic_DNA"/>
</dbReference>
<evidence type="ECO:0000313" key="2">
    <source>
        <dbReference type="EMBL" id="RFU37516.1"/>
    </source>
</evidence>
<evidence type="ECO:0000256" key="1">
    <source>
        <dbReference type="SAM" id="Phobius"/>
    </source>
</evidence>
<dbReference type="Proteomes" id="UP000261811">
    <property type="component" value="Unassembled WGS sequence"/>
</dbReference>
<accession>A0A372JCG6</accession>
<feature type="non-terminal residue" evidence="2">
    <location>
        <position position="1"/>
    </location>
</feature>
<keyword evidence="1" id="KW-1133">Transmembrane helix</keyword>
<reference evidence="2 3" key="1">
    <citation type="submission" date="2018-08" db="EMBL/GenBank/DDBJ databases">
        <title>Actinomadura jelena sp. nov., a novel Actinomycete isolated from soil in Chad.</title>
        <authorList>
            <person name="Shi L."/>
        </authorList>
    </citation>
    <scope>NUCLEOTIDE SEQUENCE [LARGE SCALE GENOMIC DNA]</scope>
    <source>
        <strain evidence="2 3">NEAU-G17</strain>
    </source>
</reference>
<dbReference type="AlphaFoldDB" id="A0A372JCG6"/>
<comment type="caution">
    <text evidence="2">The sequence shown here is derived from an EMBL/GenBank/DDBJ whole genome shotgun (WGS) entry which is preliminary data.</text>
</comment>
<evidence type="ECO:0000313" key="3">
    <source>
        <dbReference type="Proteomes" id="UP000261811"/>
    </source>
</evidence>
<feature type="transmembrane region" description="Helical" evidence="1">
    <location>
        <begin position="95"/>
        <end position="115"/>
    </location>
</feature>
<keyword evidence="1" id="KW-0472">Membrane</keyword>
<gene>
    <name evidence="2" type="ORF">DZF91_32445</name>
</gene>